<dbReference type="PANTHER" id="PTHR22604">
    <property type="entry name" value="OXIDOREDUCTASES"/>
    <property type="match status" value="1"/>
</dbReference>
<dbReference type="Proteomes" id="UP001187682">
    <property type="component" value="Unassembled WGS sequence"/>
</dbReference>
<dbReference type="EMBL" id="ONZQ02000019">
    <property type="protein sequence ID" value="SPO07217.1"/>
    <property type="molecule type" value="Genomic_DNA"/>
</dbReference>
<evidence type="ECO:0000256" key="1">
    <source>
        <dbReference type="ARBA" id="ARBA00010928"/>
    </source>
</evidence>
<comment type="caution">
    <text evidence="7">The sequence shown here is derived from an EMBL/GenBank/DDBJ whole genome shotgun (WGS) entry which is preliminary data.</text>
</comment>
<evidence type="ECO:0000259" key="6">
    <source>
        <dbReference type="Pfam" id="PF01408"/>
    </source>
</evidence>
<comment type="catalytic activity">
    <reaction evidence="5">
        <text>D-xylose + NADP(+) = D-xylono-1,5-lactone + NADPH + H(+)</text>
        <dbReference type="Rhea" id="RHEA:22000"/>
        <dbReference type="ChEBI" id="CHEBI:15378"/>
        <dbReference type="ChEBI" id="CHEBI:15867"/>
        <dbReference type="ChEBI" id="CHEBI:53455"/>
        <dbReference type="ChEBI" id="CHEBI:57783"/>
        <dbReference type="ChEBI" id="CHEBI:58349"/>
        <dbReference type="EC" id="1.1.1.179"/>
    </reaction>
</comment>
<sequence>MAPRSSRMDLILERPDAITNHIIQAIGSSSLQKGQDFIKKFLPGKDPSVYGSYAACYNDPDVDIVYIGTPHAFHKQNCLDAIAAGKHVLCEKAFAITAREAREILDAARVRNMFVMEAMWTRHFPLVKALQRILHEEKLRGDIKRVFCDSGMKMDISSLGQESRLKNPALGAGSLLDVGIYS</sequence>
<evidence type="ECO:0000256" key="4">
    <source>
        <dbReference type="ARBA" id="ARBA00042988"/>
    </source>
</evidence>
<dbReference type="PANTHER" id="PTHR22604:SF105">
    <property type="entry name" value="TRANS-1,2-DIHYDROBENZENE-1,2-DIOL DEHYDROGENASE"/>
    <property type="match status" value="1"/>
</dbReference>
<evidence type="ECO:0000313" key="7">
    <source>
        <dbReference type="EMBL" id="SPO07217.1"/>
    </source>
</evidence>
<dbReference type="AlphaFoldDB" id="A0AAE8T0F9"/>
<dbReference type="Gene3D" id="3.30.360.10">
    <property type="entry name" value="Dihydrodipicolinate Reductase, domain 2"/>
    <property type="match status" value="1"/>
</dbReference>
<feature type="domain" description="Gfo/Idh/MocA-like oxidoreductase N-terminal" evidence="6">
    <location>
        <begin position="23"/>
        <end position="116"/>
    </location>
</feature>
<keyword evidence="8" id="KW-1185">Reference proteome</keyword>
<comment type="similarity">
    <text evidence="1">Belongs to the Gfo/Idh/MocA family.</text>
</comment>
<dbReference type="Pfam" id="PF01408">
    <property type="entry name" value="GFO_IDH_MocA"/>
    <property type="match status" value="1"/>
</dbReference>
<dbReference type="Gene3D" id="3.40.50.720">
    <property type="entry name" value="NAD(P)-binding Rossmann-like Domain"/>
    <property type="match status" value="1"/>
</dbReference>
<dbReference type="InterPro" id="IPR000683">
    <property type="entry name" value="Gfo/Idh/MocA-like_OxRdtase_N"/>
</dbReference>
<evidence type="ECO:0000256" key="5">
    <source>
        <dbReference type="ARBA" id="ARBA00049233"/>
    </source>
</evidence>
<evidence type="ECO:0000256" key="2">
    <source>
        <dbReference type="ARBA" id="ARBA00023002"/>
    </source>
</evidence>
<evidence type="ECO:0000256" key="3">
    <source>
        <dbReference type="ARBA" id="ARBA00038984"/>
    </source>
</evidence>
<dbReference type="EC" id="1.1.1.179" evidence="3"/>
<protein>
    <recommendedName>
        <fullName evidence="3">D-xylose 1-dehydrogenase (NADP(+), D-xylono-1,5-lactone-forming)</fullName>
        <ecNumber evidence="3">1.1.1.179</ecNumber>
    </recommendedName>
    <alternativeName>
        <fullName evidence="4">D-xylose-NADP dehydrogenase</fullName>
    </alternativeName>
</protein>
<dbReference type="SUPFAM" id="SSF51735">
    <property type="entry name" value="NAD(P)-binding Rossmann-fold domains"/>
    <property type="match status" value="1"/>
</dbReference>
<proteinExistence type="inferred from homology"/>
<organism evidence="7 8">
    <name type="scientific">Cephalotrichum gorgonifer</name>
    <dbReference type="NCBI Taxonomy" id="2041049"/>
    <lineage>
        <taxon>Eukaryota</taxon>
        <taxon>Fungi</taxon>
        <taxon>Dikarya</taxon>
        <taxon>Ascomycota</taxon>
        <taxon>Pezizomycotina</taxon>
        <taxon>Sordariomycetes</taxon>
        <taxon>Hypocreomycetidae</taxon>
        <taxon>Microascales</taxon>
        <taxon>Microascaceae</taxon>
        <taxon>Cephalotrichum</taxon>
    </lineage>
</organism>
<evidence type="ECO:0000313" key="8">
    <source>
        <dbReference type="Proteomes" id="UP001187682"/>
    </source>
</evidence>
<keyword evidence="2" id="KW-0560">Oxidoreductase</keyword>
<reference evidence="7" key="1">
    <citation type="submission" date="2018-03" db="EMBL/GenBank/DDBJ databases">
        <authorList>
            <person name="Guldener U."/>
        </authorList>
    </citation>
    <scope>NUCLEOTIDE SEQUENCE</scope>
</reference>
<accession>A0AAE8T0F9</accession>
<gene>
    <name evidence="7" type="ORF">DNG_09911</name>
</gene>
<name>A0AAE8T0F9_9PEZI</name>
<dbReference type="GO" id="GO:0047837">
    <property type="term" value="F:D-xylose 1-dehydrogenase (NADP+) activity"/>
    <property type="evidence" value="ECO:0007669"/>
    <property type="project" value="UniProtKB-EC"/>
</dbReference>
<dbReference type="InterPro" id="IPR036291">
    <property type="entry name" value="NAD(P)-bd_dom_sf"/>
</dbReference>
<dbReference type="InterPro" id="IPR050984">
    <property type="entry name" value="Gfo/Idh/MocA_domain"/>
</dbReference>
<dbReference type="GO" id="GO:0000166">
    <property type="term" value="F:nucleotide binding"/>
    <property type="evidence" value="ECO:0007669"/>
    <property type="project" value="InterPro"/>
</dbReference>